<name>A0A368NME6_9GAMM</name>
<evidence type="ECO:0000256" key="5">
    <source>
        <dbReference type="PROSITE-ProRule" id="PRU10055"/>
    </source>
</evidence>
<keyword evidence="8" id="KW-1185">Reference proteome</keyword>
<evidence type="ECO:0000256" key="6">
    <source>
        <dbReference type="RuleBase" id="RU003690"/>
    </source>
</evidence>
<keyword evidence="3 7" id="KW-0378">Hydrolase</keyword>
<dbReference type="EMBL" id="QPID01000003">
    <property type="protein sequence ID" value="RCU50824.1"/>
    <property type="molecule type" value="Genomic_DNA"/>
</dbReference>
<dbReference type="PROSITE" id="PS00572">
    <property type="entry name" value="GLYCOSYL_HYDROL_F1_1"/>
    <property type="match status" value="1"/>
</dbReference>
<dbReference type="InterPro" id="IPR001360">
    <property type="entry name" value="Glyco_hydro_1"/>
</dbReference>
<dbReference type="GO" id="GO:0005829">
    <property type="term" value="C:cytosol"/>
    <property type="evidence" value="ECO:0007669"/>
    <property type="project" value="TreeGrafter"/>
</dbReference>
<organism evidence="7 8">
    <name type="scientific">Corallincola holothuriorum</name>
    <dbReference type="NCBI Taxonomy" id="2282215"/>
    <lineage>
        <taxon>Bacteria</taxon>
        <taxon>Pseudomonadati</taxon>
        <taxon>Pseudomonadota</taxon>
        <taxon>Gammaproteobacteria</taxon>
        <taxon>Alteromonadales</taxon>
        <taxon>Psychromonadaceae</taxon>
        <taxon>Corallincola</taxon>
    </lineage>
</organism>
<proteinExistence type="inferred from homology"/>
<dbReference type="PANTHER" id="PTHR10353">
    <property type="entry name" value="GLYCOSYL HYDROLASE"/>
    <property type="match status" value="1"/>
</dbReference>
<dbReference type="PANTHER" id="PTHR10353:SF36">
    <property type="entry name" value="LP05116P"/>
    <property type="match status" value="1"/>
</dbReference>
<dbReference type="GO" id="GO:0016052">
    <property type="term" value="P:carbohydrate catabolic process"/>
    <property type="evidence" value="ECO:0007669"/>
    <property type="project" value="TreeGrafter"/>
</dbReference>
<keyword evidence="4" id="KW-0326">Glycosidase</keyword>
<comment type="caution">
    <text evidence="7">The sequence shown here is derived from an EMBL/GenBank/DDBJ whole genome shotgun (WGS) entry which is preliminary data.</text>
</comment>
<comment type="similarity">
    <text evidence="1 6">Belongs to the glycosyl hydrolase 1 family.</text>
</comment>
<dbReference type="Proteomes" id="UP000252558">
    <property type="component" value="Unassembled WGS sequence"/>
</dbReference>
<dbReference type="SUPFAM" id="SSF51445">
    <property type="entry name" value="(Trans)glycosidases"/>
    <property type="match status" value="1"/>
</dbReference>
<dbReference type="GO" id="GO:0008422">
    <property type="term" value="F:beta-glucosidase activity"/>
    <property type="evidence" value="ECO:0007669"/>
    <property type="project" value="UniProtKB-EC"/>
</dbReference>
<dbReference type="Gene3D" id="3.20.20.80">
    <property type="entry name" value="Glycosidases"/>
    <property type="match status" value="1"/>
</dbReference>
<dbReference type="Pfam" id="PF00232">
    <property type="entry name" value="Glyco_hydro_1"/>
    <property type="match status" value="1"/>
</dbReference>
<gene>
    <name evidence="7" type="ORF">DU002_05710</name>
</gene>
<dbReference type="AlphaFoldDB" id="A0A368NME6"/>
<dbReference type="EC" id="3.2.1.21" evidence="2"/>
<dbReference type="FunFam" id="3.20.20.80:FF:000004">
    <property type="entry name" value="Beta-glucosidase 6-phospho-beta-glucosidase"/>
    <property type="match status" value="1"/>
</dbReference>
<evidence type="ECO:0000313" key="7">
    <source>
        <dbReference type="EMBL" id="RCU50824.1"/>
    </source>
</evidence>
<sequence length="499" mass="57311">MPCYQTFFLLIRLHLTDSGPTYHFMNYQFPKDFIWGSATAAIQIEGAASEAGKGPSMWDDYCQQHPERIFQQANPAIACDHYHRMPEDVALIQKMAHNGYRFSLSWPRLLPQGSGALNSKGVAFYDRLIDRLLAAGIAPNVTLYHWDLPLALAQQGGWGNRQTVDHFVAYAEHCFRLYGDRVPHWATINEPAWSILNGYVTALHPPCVHSYKQAIQAAHHMLCAHALTIQKYHQGDHSGQIGIVLNMSTVYPATQSNQDRAAAQLADGALNRWFIDPVLLGRYPEDIWQYYADWDLLPDHSGEELGWFTEDSIDFIGVNYYYPHYASGDATTTQFHLNTTGENDPQQDCVFSIKGAFKFVKNPQGRYTDWDWEIYPEGLLQLLQRAESYRPGIPVYVTENGIGLQDQLDLSPSLPTQQHVDDQERIDFVAEHLKVIHQALAEGVNVKGYYMWSLMDNFSWINGYKKRYGFLYIDRDNNLQRYRKKSSYWYQDVIENNGF</sequence>
<evidence type="ECO:0000256" key="1">
    <source>
        <dbReference type="ARBA" id="ARBA00010838"/>
    </source>
</evidence>
<feature type="active site" description="Nucleophile" evidence="5">
    <location>
        <position position="399"/>
    </location>
</feature>
<evidence type="ECO:0000313" key="8">
    <source>
        <dbReference type="Proteomes" id="UP000252558"/>
    </source>
</evidence>
<accession>A0A368NME6</accession>
<evidence type="ECO:0000256" key="3">
    <source>
        <dbReference type="ARBA" id="ARBA00022801"/>
    </source>
</evidence>
<reference evidence="7 8" key="1">
    <citation type="submission" date="2018-07" db="EMBL/GenBank/DDBJ databases">
        <title>Corallincola holothuriorum sp. nov., a new facultative anaerobe isolated from sea cucumber Apostichopus japonicus.</title>
        <authorList>
            <person name="Xia H."/>
        </authorList>
    </citation>
    <scope>NUCLEOTIDE SEQUENCE [LARGE SCALE GENOMIC DNA]</scope>
    <source>
        <strain evidence="7 8">C4</strain>
    </source>
</reference>
<evidence type="ECO:0000256" key="4">
    <source>
        <dbReference type="ARBA" id="ARBA00023295"/>
    </source>
</evidence>
<dbReference type="PRINTS" id="PR00131">
    <property type="entry name" value="GLHYDRLASE1"/>
</dbReference>
<dbReference type="InterPro" id="IPR017853">
    <property type="entry name" value="GH"/>
</dbReference>
<dbReference type="InterPro" id="IPR018120">
    <property type="entry name" value="Glyco_hydro_1_AS"/>
</dbReference>
<protein>
    <recommendedName>
        <fullName evidence="2">beta-glucosidase</fullName>
        <ecNumber evidence="2">3.2.1.21</ecNumber>
    </recommendedName>
</protein>
<evidence type="ECO:0000256" key="2">
    <source>
        <dbReference type="ARBA" id="ARBA00012744"/>
    </source>
</evidence>